<organism evidence="3">
    <name type="scientific">Ostreococcus tauri</name>
    <name type="common">Marine green alga</name>
    <dbReference type="NCBI Taxonomy" id="70448"/>
    <lineage>
        <taxon>Eukaryota</taxon>
        <taxon>Viridiplantae</taxon>
        <taxon>Chlorophyta</taxon>
        <taxon>Mamiellophyceae</taxon>
        <taxon>Mamiellales</taxon>
        <taxon>Bathycoccaceae</taxon>
        <taxon>Ostreococcus</taxon>
    </lineage>
</organism>
<dbReference type="Proteomes" id="UP000195557">
    <property type="component" value="Unassembled WGS sequence"/>
</dbReference>
<feature type="region of interest" description="Disordered" evidence="1">
    <location>
        <begin position="1"/>
        <end position="38"/>
    </location>
</feature>
<dbReference type="EMBL" id="KZ155776">
    <property type="protein sequence ID" value="OUS48042.1"/>
    <property type="molecule type" value="Genomic_DNA"/>
</dbReference>
<keyword evidence="2" id="KW-1133">Transmembrane helix</keyword>
<reference evidence="3" key="1">
    <citation type="submission" date="2017-04" db="EMBL/GenBank/DDBJ databases">
        <title>Population genomics of picophytoplankton unveils novel chromosome hypervariability.</title>
        <authorList>
            <consortium name="DOE Joint Genome Institute"/>
            <person name="Blanc-Mathieu R."/>
            <person name="Krasovec M."/>
            <person name="Hebrard M."/>
            <person name="Yau S."/>
            <person name="Desgranges E."/>
            <person name="Martin J."/>
            <person name="Schackwitz W."/>
            <person name="Kuo A."/>
            <person name="Salin G."/>
            <person name="Donnadieu C."/>
            <person name="Desdevises Y."/>
            <person name="Sanchez-Ferandin S."/>
            <person name="Moreau H."/>
            <person name="Rivals E."/>
            <person name="Grigoriev I.V."/>
            <person name="Grimsley N."/>
            <person name="Eyre-Walker A."/>
            <person name="Piganeau G."/>
        </authorList>
    </citation>
    <scope>NUCLEOTIDE SEQUENCE [LARGE SCALE GENOMIC DNA]</scope>
    <source>
        <strain evidence="3">RCC 1115</strain>
    </source>
</reference>
<feature type="transmembrane region" description="Helical" evidence="2">
    <location>
        <begin position="89"/>
        <end position="109"/>
    </location>
</feature>
<accession>A0A1Y5ILS9</accession>
<dbReference type="AlphaFoldDB" id="A0A1Y5ILS9"/>
<dbReference type="PANTHER" id="PTHR28112">
    <property type="entry name" value="SRP-INDEPENDENT TARGETING PROTEIN 3"/>
    <property type="match status" value="1"/>
</dbReference>
<dbReference type="eggNOG" id="KOG4554">
    <property type="taxonomic scope" value="Eukaryota"/>
</dbReference>
<feature type="compositionally biased region" description="Basic and acidic residues" evidence="1">
    <location>
        <begin position="13"/>
        <end position="30"/>
    </location>
</feature>
<keyword evidence="2" id="KW-0812">Transmembrane</keyword>
<feature type="region of interest" description="Disordered" evidence="1">
    <location>
        <begin position="224"/>
        <end position="259"/>
    </location>
</feature>
<dbReference type="GO" id="GO:0005783">
    <property type="term" value="C:endoplasmic reticulum"/>
    <property type="evidence" value="ECO:0007669"/>
    <property type="project" value="InterPro"/>
</dbReference>
<dbReference type="GO" id="GO:0005739">
    <property type="term" value="C:mitochondrion"/>
    <property type="evidence" value="ECO:0007669"/>
    <property type="project" value="TreeGrafter"/>
</dbReference>
<evidence type="ECO:0000256" key="1">
    <source>
        <dbReference type="SAM" id="MobiDB-lite"/>
    </source>
</evidence>
<proteinExistence type="predicted"/>
<gene>
    <name evidence="3" type="ORF">BE221DRAFT_70482</name>
</gene>
<dbReference type="InterPro" id="IPR012098">
    <property type="entry name" value="SND3_fun"/>
</dbReference>
<sequence length="259" mass="28545">MAKVEEISNASDGRARAAADAGKNGREKTIEGGAGTAVKTTTEDATAATAAAAPQQPMLSPKMFISPVLLMGSKRLGIDFKNPEHVMKIRMGFVFSMTVLSLALAALWLTMKRRKKKLDEDQVEVKVKDMQTGVEKAEKVTLYEHDVQEFRKVLAGIIMSGVMACGMHFGFKVGPPLLLQSIMLPLNLWDGNLWQMHMLGRDEKHNPALKRPFQAVKQQSPFAAIAEAMSPESKKKREADTKRLEKNVSKGSKLNPKKK</sequence>
<evidence type="ECO:0000313" key="3">
    <source>
        <dbReference type="EMBL" id="OUS48042.1"/>
    </source>
</evidence>
<evidence type="ECO:0000256" key="2">
    <source>
        <dbReference type="SAM" id="Phobius"/>
    </source>
</evidence>
<protein>
    <submittedName>
        <fullName evidence="3">Inorganic phosphate transporter</fullName>
    </submittedName>
</protein>
<feature type="compositionally biased region" description="Basic and acidic residues" evidence="1">
    <location>
        <begin position="232"/>
        <end position="248"/>
    </location>
</feature>
<feature type="transmembrane region" description="Helical" evidence="2">
    <location>
        <begin position="153"/>
        <end position="171"/>
    </location>
</feature>
<dbReference type="PANTHER" id="PTHR28112:SF1">
    <property type="entry name" value="SRP-INDEPENDENT TARGETING PROTEIN 3"/>
    <property type="match status" value="1"/>
</dbReference>
<name>A0A1Y5ILS9_OSTTA</name>
<dbReference type="Pfam" id="PF10032">
    <property type="entry name" value="Pho88"/>
    <property type="match status" value="1"/>
</dbReference>
<keyword evidence="2" id="KW-0472">Membrane</keyword>
<dbReference type="GO" id="GO:0045047">
    <property type="term" value="P:protein targeting to ER"/>
    <property type="evidence" value="ECO:0007669"/>
    <property type="project" value="InterPro"/>
</dbReference>